<dbReference type="InterPro" id="IPR020846">
    <property type="entry name" value="MFS_dom"/>
</dbReference>
<dbReference type="InterPro" id="IPR005828">
    <property type="entry name" value="MFS_sugar_transport-like"/>
</dbReference>
<proteinExistence type="predicted"/>
<dbReference type="Pfam" id="PF00083">
    <property type="entry name" value="Sugar_tr"/>
    <property type="match status" value="1"/>
</dbReference>
<evidence type="ECO:0000256" key="5">
    <source>
        <dbReference type="SAM" id="Phobius"/>
    </source>
</evidence>
<feature type="transmembrane region" description="Helical" evidence="5">
    <location>
        <begin position="347"/>
        <end position="367"/>
    </location>
</feature>
<dbReference type="CDD" id="cd17316">
    <property type="entry name" value="MFS_SV2_like"/>
    <property type="match status" value="1"/>
</dbReference>
<comment type="caution">
    <text evidence="7">The sequence shown here is derived from an EMBL/GenBank/DDBJ whole genome shotgun (WGS) entry which is preliminary data.</text>
</comment>
<evidence type="ECO:0000256" key="4">
    <source>
        <dbReference type="ARBA" id="ARBA00023136"/>
    </source>
</evidence>
<dbReference type="RefSeq" id="WP_243067445.1">
    <property type="nucleotide sequence ID" value="NZ_JAIVFK010000013.1"/>
</dbReference>
<keyword evidence="2 5" id="KW-0812">Transmembrane</keyword>
<feature type="transmembrane region" description="Helical" evidence="5">
    <location>
        <begin position="283"/>
        <end position="306"/>
    </location>
</feature>
<reference evidence="7" key="1">
    <citation type="journal article" date="2022" name="ISME J.">
        <title>Identification of active gaseous-alkane degraders at natural gas seeps.</title>
        <authorList>
            <person name="Farhan Ul Haque M."/>
            <person name="Hernandez M."/>
            <person name="Crombie A.T."/>
            <person name="Murrell J.C."/>
        </authorList>
    </citation>
    <scope>NUCLEOTIDE SEQUENCE</scope>
    <source>
        <strain evidence="7">PC2</strain>
    </source>
</reference>
<feature type="transmembrane region" description="Helical" evidence="5">
    <location>
        <begin position="102"/>
        <end position="121"/>
    </location>
</feature>
<feature type="transmembrane region" description="Helical" evidence="5">
    <location>
        <begin position="318"/>
        <end position="340"/>
    </location>
</feature>
<dbReference type="SUPFAM" id="SSF103473">
    <property type="entry name" value="MFS general substrate transporter"/>
    <property type="match status" value="1"/>
</dbReference>
<accession>A0ABS9Z7S6</accession>
<dbReference type="EMBL" id="JAIVFP010000001">
    <property type="protein sequence ID" value="MCI4683496.1"/>
    <property type="molecule type" value="Genomic_DNA"/>
</dbReference>
<feature type="transmembrane region" description="Helical" evidence="5">
    <location>
        <begin position="33"/>
        <end position="52"/>
    </location>
</feature>
<keyword evidence="4 5" id="KW-0472">Membrane</keyword>
<feature type="transmembrane region" description="Helical" evidence="5">
    <location>
        <begin position="443"/>
        <end position="466"/>
    </location>
</feature>
<keyword evidence="8" id="KW-1185">Reference proteome</keyword>
<dbReference type="Gene3D" id="1.20.1250.20">
    <property type="entry name" value="MFS general substrate transporter like domains"/>
    <property type="match status" value="1"/>
</dbReference>
<evidence type="ECO:0000313" key="7">
    <source>
        <dbReference type="EMBL" id="MCI4683496.1"/>
    </source>
</evidence>
<feature type="transmembrane region" description="Helical" evidence="5">
    <location>
        <begin position="409"/>
        <end position="431"/>
    </location>
</feature>
<evidence type="ECO:0000256" key="1">
    <source>
        <dbReference type="ARBA" id="ARBA00004141"/>
    </source>
</evidence>
<feature type="transmembrane region" description="Helical" evidence="5">
    <location>
        <begin position="379"/>
        <end position="397"/>
    </location>
</feature>
<feature type="domain" description="Major facilitator superfamily (MFS) profile" evidence="6">
    <location>
        <begin position="34"/>
        <end position="469"/>
    </location>
</feature>
<dbReference type="InterPro" id="IPR036259">
    <property type="entry name" value="MFS_trans_sf"/>
</dbReference>
<gene>
    <name evidence="7" type="ORF">K2U94_12090</name>
</gene>
<evidence type="ECO:0000256" key="2">
    <source>
        <dbReference type="ARBA" id="ARBA00022692"/>
    </source>
</evidence>
<protein>
    <submittedName>
        <fullName evidence="7">MFS transporter</fullName>
    </submittedName>
</protein>
<keyword evidence="3 5" id="KW-1133">Transmembrane helix</keyword>
<organism evidence="7 8">
    <name type="scientific">Candidatus Rhodoblastus alkanivorans</name>
    <dbReference type="NCBI Taxonomy" id="2954117"/>
    <lineage>
        <taxon>Bacteria</taxon>
        <taxon>Pseudomonadati</taxon>
        <taxon>Pseudomonadota</taxon>
        <taxon>Alphaproteobacteria</taxon>
        <taxon>Hyphomicrobiales</taxon>
        <taxon>Rhodoblastaceae</taxon>
        <taxon>Rhodoblastus</taxon>
    </lineage>
</organism>
<feature type="transmembrane region" description="Helical" evidence="5">
    <location>
        <begin position="194"/>
        <end position="215"/>
    </location>
</feature>
<dbReference type="Proteomes" id="UP001139104">
    <property type="component" value="Unassembled WGS sequence"/>
</dbReference>
<comment type="subcellular location">
    <subcellularLocation>
        <location evidence="1">Membrane</location>
        <topology evidence="1">Multi-pass membrane protein</topology>
    </subcellularLocation>
</comment>
<dbReference type="PROSITE" id="PS50850">
    <property type="entry name" value="MFS"/>
    <property type="match status" value="1"/>
</dbReference>
<evidence type="ECO:0000313" key="8">
    <source>
        <dbReference type="Proteomes" id="UP001139104"/>
    </source>
</evidence>
<evidence type="ECO:0000256" key="3">
    <source>
        <dbReference type="ARBA" id="ARBA00022989"/>
    </source>
</evidence>
<sequence length="484" mass="52527">METASGPPTEVHIVETDIPARLERLPWGGFHRLVVAALGVTWILDGLEVTLAGSVAAALKTSPALVFSDADVGLAGSAYLVGAVAGAILFGWLTDRHGRKRLFFTTIALYLTATALTGLAWDRTSFFAFRLLTGAGIGGEYSAINSTIQELVPARYRGFTDLVINGSFWLGAALGAVVAVVLLNPALFSPDLGWRIAFLTGAALGVGVFFMRMWIPESPRWLVLHGREAEAQNVVAQIEQRLRDEGYALAPTDGSRIRLWAREHTPWLEVLDVLFRRYRRRTVVGLTLMAAQAYFFNAIFFTYALVLTKFYQVRPDHVGWHVLTFAISNFLGPLLLGRLFDVWGRRLMLTLTYGLSGALLVACALLFQNDLLSAVTQTLGWMAVFFFGSTAASAAYLTVAETFPIEIRALAIGLFYAFSTAIGGVAAPFVFGSLIASGAREDLFAGYIFAAILMLTAATVAALFAVRAERKPLEQVAAPLSTEN</sequence>
<name>A0ABS9Z7S6_9HYPH</name>
<dbReference type="PANTHER" id="PTHR23508">
    <property type="entry name" value="CARBOXYLIC ACID TRANSPORTER PROTEIN HOMOLOG"/>
    <property type="match status" value="1"/>
</dbReference>
<feature type="transmembrane region" description="Helical" evidence="5">
    <location>
        <begin position="72"/>
        <end position="93"/>
    </location>
</feature>
<feature type="transmembrane region" description="Helical" evidence="5">
    <location>
        <begin position="127"/>
        <end position="148"/>
    </location>
</feature>
<dbReference type="PANTHER" id="PTHR23508:SF10">
    <property type="entry name" value="CARBOXYLIC ACID TRANSPORTER PROTEIN HOMOLOG"/>
    <property type="match status" value="1"/>
</dbReference>
<evidence type="ECO:0000259" key="6">
    <source>
        <dbReference type="PROSITE" id="PS50850"/>
    </source>
</evidence>
<feature type="transmembrane region" description="Helical" evidence="5">
    <location>
        <begin position="168"/>
        <end position="188"/>
    </location>
</feature>